<dbReference type="eggNOG" id="ENOG502T0R2">
    <property type="taxonomic scope" value="Eukaryota"/>
</dbReference>
<dbReference type="KEGG" id="scm:SCHCO_02635477"/>
<keyword evidence="2" id="KW-1185">Reference proteome</keyword>
<evidence type="ECO:0000313" key="2">
    <source>
        <dbReference type="Proteomes" id="UP000007431"/>
    </source>
</evidence>
<evidence type="ECO:0000313" key="1">
    <source>
        <dbReference type="EMBL" id="EFI94595.1"/>
    </source>
</evidence>
<dbReference type="EMBL" id="GL377309">
    <property type="protein sequence ID" value="EFI94595.1"/>
    <property type="molecule type" value="Genomic_DNA"/>
</dbReference>
<proteinExistence type="predicted"/>
<dbReference type="RefSeq" id="XP_003029498.1">
    <property type="nucleotide sequence ID" value="XM_003029452.1"/>
</dbReference>
<dbReference type="GeneID" id="9591317"/>
<name>D8QCV2_SCHCM</name>
<protein>
    <submittedName>
        <fullName evidence="1">Uncharacterized protein</fullName>
    </submittedName>
</protein>
<dbReference type="InParanoid" id="D8QCV2"/>
<accession>D8QCV2</accession>
<organism evidence="2">
    <name type="scientific">Schizophyllum commune (strain H4-8 / FGSC 9210)</name>
    <name type="common">Split gill fungus</name>
    <dbReference type="NCBI Taxonomy" id="578458"/>
    <lineage>
        <taxon>Eukaryota</taxon>
        <taxon>Fungi</taxon>
        <taxon>Dikarya</taxon>
        <taxon>Basidiomycota</taxon>
        <taxon>Agaricomycotina</taxon>
        <taxon>Agaricomycetes</taxon>
        <taxon>Agaricomycetidae</taxon>
        <taxon>Agaricales</taxon>
        <taxon>Schizophyllaceae</taxon>
        <taxon>Schizophyllum</taxon>
    </lineage>
</organism>
<dbReference type="OrthoDB" id="3237970at2759"/>
<gene>
    <name evidence="1" type="ORF">SCHCODRAFT_59087</name>
</gene>
<dbReference type="OMA" id="DNWPSNI"/>
<dbReference type="Proteomes" id="UP000007431">
    <property type="component" value="Unassembled WGS sequence"/>
</dbReference>
<reference evidence="1 2" key="1">
    <citation type="journal article" date="2010" name="Nat. Biotechnol.">
        <title>Genome sequence of the model mushroom Schizophyllum commune.</title>
        <authorList>
            <person name="Ohm R.A."/>
            <person name="de Jong J.F."/>
            <person name="Lugones L.G."/>
            <person name="Aerts A."/>
            <person name="Kothe E."/>
            <person name="Stajich J.E."/>
            <person name="de Vries R.P."/>
            <person name="Record E."/>
            <person name="Levasseur A."/>
            <person name="Baker S.E."/>
            <person name="Bartholomew K.A."/>
            <person name="Coutinho P.M."/>
            <person name="Erdmann S."/>
            <person name="Fowler T.J."/>
            <person name="Gathman A.C."/>
            <person name="Lombard V."/>
            <person name="Henrissat B."/>
            <person name="Knabe N."/>
            <person name="Kuees U."/>
            <person name="Lilly W.W."/>
            <person name="Lindquist E."/>
            <person name="Lucas S."/>
            <person name="Magnuson J.K."/>
            <person name="Piumi F."/>
            <person name="Raudaskoski M."/>
            <person name="Salamov A."/>
            <person name="Schmutz J."/>
            <person name="Schwarze F.W.M.R."/>
            <person name="vanKuyk P.A."/>
            <person name="Horton J.S."/>
            <person name="Grigoriev I.V."/>
            <person name="Woesten H.A.B."/>
        </authorList>
    </citation>
    <scope>NUCLEOTIDE SEQUENCE [LARGE SCALE GENOMIC DNA]</scope>
    <source>
        <strain evidence="2">H4-8 / FGSC 9210</strain>
    </source>
</reference>
<dbReference type="HOGENOM" id="CLU_162139_0_0_1"/>
<sequence>MRATAVRSLEVIKKSVLENGVRVVPRIQPLTRATREPTVLELLQERRKAAGAQWPANIRLEPAVPKTALVDVERHARRKLKLLTRER</sequence>
<dbReference type="AlphaFoldDB" id="D8QCV2"/>
<dbReference type="VEuPathDB" id="FungiDB:SCHCODRAFT_02635477"/>